<evidence type="ECO:0000313" key="2">
    <source>
        <dbReference type="EMBL" id="CAI9588099.1"/>
    </source>
</evidence>
<feature type="compositionally biased region" description="Polar residues" evidence="1">
    <location>
        <begin position="30"/>
        <end position="47"/>
    </location>
</feature>
<evidence type="ECO:0008006" key="4">
    <source>
        <dbReference type="Google" id="ProtNLM"/>
    </source>
</evidence>
<comment type="caution">
    <text evidence="2">The sequence shown here is derived from an EMBL/GenBank/DDBJ whole genome shotgun (WGS) entry which is preliminary data.</text>
</comment>
<evidence type="ECO:0000256" key="1">
    <source>
        <dbReference type="SAM" id="MobiDB-lite"/>
    </source>
</evidence>
<dbReference type="EMBL" id="CATNWA010015924">
    <property type="protein sequence ID" value="CAI9588099.1"/>
    <property type="molecule type" value="Genomic_DNA"/>
</dbReference>
<organism evidence="2 3">
    <name type="scientific">Staurois parvus</name>
    <dbReference type="NCBI Taxonomy" id="386267"/>
    <lineage>
        <taxon>Eukaryota</taxon>
        <taxon>Metazoa</taxon>
        <taxon>Chordata</taxon>
        <taxon>Craniata</taxon>
        <taxon>Vertebrata</taxon>
        <taxon>Euteleostomi</taxon>
        <taxon>Amphibia</taxon>
        <taxon>Batrachia</taxon>
        <taxon>Anura</taxon>
        <taxon>Neobatrachia</taxon>
        <taxon>Ranoidea</taxon>
        <taxon>Ranidae</taxon>
        <taxon>Staurois</taxon>
    </lineage>
</organism>
<dbReference type="InterPro" id="IPR036388">
    <property type="entry name" value="WH-like_DNA-bd_sf"/>
</dbReference>
<sequence>NKSICDISWLLNIPRSAVSGVITKWKQLETTATQPQSGRPHNMTEQGQRMLKRTVRKSRQLSAESIAKDLQTWCGLQRASWNGFPWPSICIQALHH</sequence>
<feature type="region of interest" description="Disordered" evidence="1">
    <location>
        <begin position="30"/>
        <end position="53"/>
    </location>
</feature>
<accession>A0ABN9ETE9</accession>
<dbReference type="Gene3D" id="1.10.10.10">
    <property type="entry name" value="Winged helix-like DNA-binding domain superfamily/Winged helix DNA-binding domain"/>
    <property type="match status" value="1"/>
</dbReference>
<reference evidence="2" key="1">
    <citation type="submission" date="2023-05" db="EMBL/GenBank/DDBJ databases">
        <authorList>
            <person name="Stuckert A."/>
        </authorList>
    </citation>
    <scope>NUCLEOTIDE SEQUENCE</scope>
</reference>
<protein>
    <recommendedName>
        <fullName evidence="4">Transposase</fullName>
    </recommendedName>
</protein>
<feature type="non-terminal residue" evidence="2">
    <location>
        <position position="1"/>
    </location>
</feature>
<gene>
    <name evidence="2" type="ORF">SPARVUS_LOCUS10700969</name>
</gene>
<name>A0ABN9ETE9_9NEOB</name>
<proteinExistence type="predicted"/>
<keyword evidence="3" id="KW-1185">Reference proteome</keyword>
<dbReference type="Proteomes" id="UP001162483">
    <property type="component" value="Unassembled WGS sequence"/>
</dbReference>
<evidence type="ECO:0000313" key="3">
    <source>
        <dbReference type="Proteomes" id="UP001162483"/>
    </source>
</evidence>